<dbReference type="EMBL" id="LQPW01000154">
    <property type="protein sequence ID" value="ORW91794.1"/>
    <property type="molecule type" value="Genomic_DNA"/>
</dbReference>
<dbReference type="InterPro" id="IPR015655">
    <property type="entry name" value="PP2C"/>
</dbReference>
<dbReference type="SMART" id="SM00331">
    <property type="entry name" value="PP2C_SIG"/>
    <property type="match status" value="1"/>
</dbReference>
<evidence type="ECO:0000313" key="3">
    <source>
        <dbReference type="Proteomes" id="UP000193317"/>
    </source>
</evidence>
<dbReference type="PANTHER" id="PTHR47992">
    <property type="entry name" value="PROTEIN PHOSPHATASE"/>
    <property type="match status" value="1"/>
</dbReference>
<proteinExistence type="predicted"/>
<dbReference type="SUPFAM" id="SSF81606">
    <property type="entry name" value="PP2C-like"/>
    <property type="match status" value="1"/>
</dbReference>
<comment type="caution">
    <text evidence="2">The sequence shown here is derived from an EMBL/GenBank/DDBJ whole genome shotgun (WGS) entry which is preliminary data.</text>
</comment>
<dbReference type="Proteomes" id="UP000193317">
    <property type="component" value="Unassembled WGS sequence"/>
</dbReference>
<dbReference type="Gene3D" id="3.60.40.10">
    <property type="entry name" value="PPM-type phosphatase domain"/>
    <property type="match status" value="1"/>
</dbReference>
<organism evidence="2 3">
    <name type="scientific">Mycobacterium szulgai</name>
    <dbReference type="NCBI Taxonomy" id="1787"/>
    <lineage>
        <taxon>Bacteria</taxon>
        <taxon>Bacillati</taxon>
        <taxon>Actinomycetota</taxon>
        <taxon>Actinomycetes</taxon>
        <taxon>Mycobacteriales</taxon>
        <taxon>Mycobacteriaceae</taxon>
        <taxon>Mycobacterium</taxon>
    </lineage>
</organism>
<dbReference type="InterPro" id="IPR036457">
    <property type="entry name" value="PPM-type-like_dom_sf"/>
</dbReference>
<evidence type="ECO:0000259" key="1">
    <source>
        <dbReference type="PROSITE" id="PS51746"/>
    </source>
</evidence>
<name>A0A1X2DUR0_MYCSZ</name>
<dbReference type="AlphaFoldDB" id="A0A1X2DUR0"/>
<protein>
    <recommendedName>
        <fullName evidence="1">PPM-type phosphatase domain-containing protein</fullName>
    </recommendedName>
</protein>
<evidence type="ECO:0000313" key="2">
    <source>
        <dbReference type="EMBL" id="ORW91794.1"/>
    </source>
</evidence>
<accession>A0A1X2DUR0</accession>
<dbReference type="CDD" id="cd00143">
    <property type="entry name" value="PP2Cc"/>
    <property type="match status" value="1"/>
</dbReference>
<dbReference type="OrthoDB" id="9801841at2"/>
<gene>
    <name evidence="2" type="ORF">AWC27_09840</name>
</gene>
<reference evidence="2 3" key="1">
    <citation type="submission" date="2016-01" db="EMBL/GenBank/DDBJ databases">
        <title>The new phylogeny of the genus Mycobacterium.</title>
        <authorList>
            <person name="Tarcisio F."/>
            <person name="Conor M."/>
            <person name="Antonella G."/>
            <person name="Elisabetta G."/>
            <person name="Giulia F.S."/>
            <person name="Sara T."/>
            <person name="Anna F."/>
            <person name="Clotilde B."/>
            <person name="Roberto B."/>
            <person name="Veronica D.S."/>
            <person name="Fabio R."/>
            <person name="Monica P."/>
            <person name="Olivier J."/>
            <person name="Enrico T."/>
            <person name="Nicola S."/>
        </authorList>
    </citation>
    <scope>NUCLEOTIDE SEQUENCE [LARGE SCALE GENOMIC DNA]</scope>
    <source>
        <strain evidence="2 3">DSM 44166</strain>
    </source>
</reference>
<dbReference type="SMART" id="SM00332">
    <property type="entry name" value="PP2Cc"/>
    <property type="match status" value="1"/>
</dbReference>
<dbReference type="InterPro" id="IPR001932">
    <property type="entry name" value="PPM-type_phosphatase-like_dom"/>
</dbReference>
<keyword evidence="3" id="KW-1185">Reference proteome</keyword>
<dbReference type="PROSITE" id="PS51746">
    <property type="entry name" value="PPM_2"/>
    <property type="match status" value="1"/>
</dbReference>
<feature type="domain" description="PPM-type phosphatase" evidence="1">
    <location>
        <begin position="25"/>
        <end position="263"/>
    </location>
</feature>
<sequence>MISAVRTHDSRHRLGNDVAVDESVRFAGRSDIGRLRSTNQDRWGADADQNLFMVADGVACSTDGALAAALVIELLPTYVARHLKSAEDDPDAAEMLGRAVAEFSDDFRAYATTDPRASGASSTVVAVVITGARALIAHLGDSRVYLYREHQLQRLTRDHTVLQDLIDAGQVDIKDADGHPARNTLSRHLAMYPHALADSATVDLHAGDRILLCSDGLSGVVDEAGLVRILDEQRDPDDTCAAFIDAANNAGGPDNITAVVIDIADTVTE</sequence>
<dbReference type="Pfam" id="PF13672">
    <property type="entry name" value="PP2C_2"/>
    <property type="match status" value="1"/>
</dbReference>
<dbReference type="GO" id="GO:0004722">
    <property type="term" value="F:protein serine/threonine phosphatase activity"/>
    <property type="evidence" value="ECO:0007669"/>
    <property type="project" value="InterPro"/>
</dbReference>